<dbReference type="OrthoDB" id="422574at2759"/>
<dbReference type="Pfam" id="PF13410">
    <property type="entry name" value="GST_C_2"/>
    <property type="match status" value="1"/>
</dbReference>
<proteinExistence type="inferred from homology"/>
<organism evidence="3 4">
    <name type="scientific">Plasmodiophora brassicae</name>
    <name type="common">Clubroot disease agent</name>
    <dbReference type="NCBI Taxonomy" id="37360"/>
    <lineage>
        <taxon>Eukaryota</taxon>
        <taxon>Sar</taxon>
        <taxon>Rhizaria</taxon>
        <taxon>Endomyxa</taxon>
        <taxon>Phytomyxea</taxon>
        <taxon>Plasmodiophorida</taxon>
        <taxon>Plasmodiophoridae</taxon>
        <taxon>Plasmodiophora</taxon>
    </lineage>
</organism>
<reference evidence="3 4" key="1">
    <citation type="submission" date="2015-02" db="EMBL/GenBank/DDBJ databases">
        <authorList>
            <person name="Chooi Y.-H."/>
        </authorList>
    </citation>
    <scope>NUCLEOTIDE SEQUENCE [LARGE SCALE GENOMIC DNA]</scope>
    <source>
        <strain evidence="3">E3</strain>
    </source>
</reference>
<dbReference type="STRING" id="37360.A0A0G4IL93"/>
<dbReference type="InterPro" id="IPR036282">
    <property type="entry name" value="Glutathione-S-Trfase_C_sf"/>
</dbReference>
<dbReference type="AlphaFoldDB" id="A0A0G4IL93"/>
<evidence type="ECO:0000313" key="4">
    <source>
        <dbReference type="Proteomes" id="UP000039324"/>
    </source>
</evidence>
<dbReference type="InterPro" id="IPR040079">
    <property type="entry name" value="Glutathione_S-Trfase"/>
</dbReference>
<dbReference type="PROSITE" id="PS50404">
    <property type="entry name" value="GST_NTER"/>
    <property type="match status" value="1"/>
</dbReference>
<sequence>MAKASLPSEYVVPGVWSPSTAPGGAFGGINRPTAGARSEAILPVGQHALQLYSLGTPNGQKVAILLEELGLDYDAWRINIMAQEQFTTGFTAVNPNQKIPAMMDRSATPPIRVFESVSIMIYLAEKAKSPLLPTDVRQRAECMSWLMWQVGTAPYLGGGFGHFYQYAPISIQYAVDRFTMEAKRIVDVLDRHLADGNKTYVLGDQYSLADIAIYPWICCLSDGYNAAKFLSLHETRRTDYAGDAGAVDVDENIDELSVVIGKALTERLSCTKAERSVDLSIASSLSTVAAGQPSSVLTQTGDGVVRIHPDALASMAPPAPRATFRVERAPAPEKVDSAGKGWYDMVAPTLTPSVRNDLRVLANRAFLDPKRHYKREGRKGWQVPKYFQIGTVVEGAQDFYSARIPRKQRHTTIAGELLADADLRRYMKRKAGVVAALKPSKKKLRPATGRRRRS</sequence>
<accession>A0A0G4IL93</accession>
<dbReference type="PANTHER" id="PTHR44051:SF22">
    <property type="entry name" value="DISULFIDE-BOND OXIDOREDUCTASE YGHU"/>
    <property type="match status" value="1"/>
</dbReference>
<dbReference type="SFLD" id="SFLDS00019">
    <property type="entry name" value="Glutathione_Transferase_(cytos"/>
    <property type="match status" value="1"/>
</dbReference>
<dbReference type="SFLD" id="SFLDG01151">
    <property type="entry name" value="Main.2:_Nu-like"/>
    <property type="match status" value="1"/>
</dbReference>
<name>A0A0G4IL93_PLABS</name>
<dbReference type="EMBL" id="CDSF01000035">
    <property type="protein sequence ID" value="CEO95870.1"/>
    <property type="molecule type" value="Genomic_DNA"/>
</dbReference>
<dbReference type="PANTHER" id="PTHR44051">
    <property type="entry name" value="GLUTATHIONE S-TRANSFERASE-RELATED"/>
    <property type="match status" value="1"/>
</dbReference>
<gene>
    <name evidence="3" type="ORF">PBRA_004583</name>
</gene>
<comment type="similarity">
    <text evidence="1">Belongs to the GST superfamily.</text>
</comment>
<dbReference type="InterPro" id="IPR014810">
    <property type="entry name" value="Fcf2_C"/>
</dbReference>
<evidence type="ECO:0000259" key="2">
    <source>
        <dbReference type="PROSITE" id="PS50404"/>
    </source>
</evidence>
<dbReference type="InterPro" id="IPR036249">
    <property type="entry name" value="Thioredoxin-like_sf"/>
</dbReference>
<dbReference type="Pfam" id="PF08698">
    <property type="entry name" value="Fcf2"/>
    <property type="match status" value="1"/>
</dbReference>
<dbReference type="Gene3D" id="3.40.30.10">
    <property type="entry name" value="Glutaredoxin"/>
    <property type="match status" value="1"/>
</dbReference>
<protein>
    <recommendedName>
        <fullName evidence="2">GST N-terminal domain-containing protein</fullName>
    </recommendedName>
</protein>
<dbReference type="CDD" id="cd03048">
    <property type="entry name" value="GST_N_Ure2p_like"/>
    <property type="match status" value="1"/>
</dbReference>
<evidence type="ECO:0000313" key="3">
    <source>
        <dbReference type="EMBL" id="CEO95870.1"/>
    </source>
</evidence>
<dbReference type="Proteomes" id="UP000039324">
    <property type="component" value="Unassembled WGS sequence"/>
</dbReference>
<dbReference type="Pfam" id="PF13409">
    <property type="entry name" value="GST_N_2"/>
    <property type="match status" value="1"/>
</dbReference>
<dbReference type="Gene3D" id="1.20.1050.10">
    <property type="match status" value="1"/>
</dbReference>
<dbReference type="SFLD" id="SFLDG00358">
    <property type="entry name" value="Main_(cytGST)"/>
    <property type="match status" value="1"/>
</dbReference>
<dbReference type="SUPFAM" id="SSF47616">
    <property type="entry name" value="GST C-terminal domain-like"/>
    <property type="match status" value="1"/>
</dbReference>
<dbReference type="InterPro" id="IPR004045">
    <property type="entry name" value="Glutathione_S-Trfase_N"/>
</dbReference>
<keyword evidence="4" id="KW-1185">Reference proteome</keyword>
<feature type="domain" description="GST N-terminal" evidence="2">
    <location>
        <begin position="46"/>
        <end position="131"/>
    </location>
</feature>
<dbReference type="SUPFAM" id="SSF52833">
    <property type="entry name" value="Thioredoxin-like"/>
    <property type="match status" value="1"/>
</dbReference>
<dbReference type="NCBIfam" id="NF008731">
    <property type="entry name" value="PRK11752.1"/>
    <property type="match status" value="1"/>
</dbReference>
<evidence type="ECO:0000256" key="1">
    <source>
        <dbReference type="ARBA" id="ARBA00007409"/>
    </source>
</evidence>